<dbReference type="FunFam" id="3.40.190.10:FF:000008">
    <property type="entry name" value="ATP phosphoribosyltransferase"/>
    <property type="match status" value="1"/>
</dbReference>
<dbReference type="Pfam" id="PF01634">
    <property type="entry name" value="HisG"/>
    <property type="match status" value="1"/>
</dbReference>
<feature type="domain" description="ATP phosphoribosyltransferase catalytic" evidence="16">
    <location>
        <begin position="51"/>
        <end position="205"/>
    </location>
</feature>
<dbReference type="GO" id="GO:0005737">
    <property type="term" value="C:cytoplasm"/>
    <property type="evidence" value="ECO:0007669"/>
    <property type="project" value="UniProtKB-SubCell"/>
</dbReference>
<evidence type="ECO:0000256" key="7">
    <source>
        <dbReference type="ARBA" id="ARBA00022490"/>
    </source>
</evidence>
<dbReference type="InterPro" id="IPR018198">
    <property type="entry name" value="ATP_PRibTrfase_CS"/>
</dbReference>
<proteinExistence type="inferred from homology"/>
<dbReference type="UniPathway" id="UPA00031">
    <property type="reaction ID" value="UER00006"/>
</dbReference>
<keyword evidence="10 15" id="KW-0808">Transferase</keyword>
<dbReference type="PROSITE" id="PS01316">
    <property type="entry name" value="ATP_P_PHORIBOSYLTR"/>
    <property type="match status" value="1"/>
</dbReference>
<dbReference type="GO" id="GO:0000105">
    <property type="term" value="P:L-histidine biosynthetic process"/>
    <property type="evidence" value="ECO:0007669"/>
    <property type="project" value="UniProtKB-UniRule"/>
</dbReference>
<dbReference type="InterPro" id="IPR024893">
    <property type="entry name" value="ATP_PRibTrfase_HisG_short"/>
</dbReference>
<dbReference type="CDD" id="cd13595">
    <property type="entry name" value="PBP2_HisGs"/>
    <property type="match status" value="1"/>
</dbReference>
<evidence type="ECO:0000256" key="13">
    <source>
        <dbReference type="ARBA" id="ARBA00023102"/>
    </source>
</evidence>
<comment type="subcellular location">
    <subcellularLocation>
        <location evidence="2 15">Cytoplasm</location>
    </subcellularLocation>
</comment>
<comment type="pathway">
    <text evidence="3 15">Amino-acid biosynthesis; L-histidine biosynthesis; L-histidine from 5-phospho-alpha-D-ribose 1-diphosphate: step 1/9.</text>
</comment>
<comment type="similarity">
    <text evidence="4 15">Belongs to the ATP phosphoribosyltransferase family. Short subfamily.</text>
</comment>
<keyword evidence="12 15" id="KW-0067">ATP-binding</keyword>
<keyword evidence="11 15" id="KW-0547">Nucleotide-binding</keyword>
<dbReference type="SUPFAM" id="SSF53850">
    <property type="entry name" value="Periplasmic binding protein-like II"/>
    <property type="match status" value="1"/>
</dbReference>
<keyword evidence="18" id="KW-1185">Reference proteome</keyword>
<evidence type="ECO:0000313" key="18">
    <source>
        <dbReference type="Proteomes" id="UP000269352"/>
    </source>
</evidence>
<dbReference type="InterPro" id="IPR013820">
    <property type="entry name" value="ATP_PRibTrfase_cat"/>
</dbReference>
<evidence type="ECO:0000256" key="2">
    <source>
        <dbReference type="ARBA" id="ARBA00004496"/>
    </source>
</evidence>
<reference evidence="17 18" key="1">
    <citation type="journal article" date="2019" name="ISME J.">
        <title>Genome analyses of uncultured TG2/ZB3 bacteria in 'Margulisbacteria' specifically attached to ectosymbiotic spirochetes of protists in the termite gut.</title>
        <authorList>
            <person name="Utami Y.D."/>
            <person name="Kuwahara H."/>
            <person name="Igai K."/>
            <person name="Murakami T."/>
            <person name="Sugaya K."/>
            <person name="Morikawa T."/>
            <person name="Nagura Y."/>
            <person name="Yuki M."/>
            <person name="Deevong P."/>
            <person name="Inoue T."/>
            <person name="Kihara K."/>
            <person name="Lo N."/>
            <person name="Yamada A."/>
            <person name="Ohkuma M."/>
            <person name="Hongoh Y."/>
        </authorList>
    </citation>
    <scope>NUCLEOTIDE SEQUENCE [LARGE SCALE GENOMIC DNA]</scope>
    <source>
        <strain evidence="17">NkOx7-01</strain>
    </source>
</reference>
<dbReference type="GO" id="GO:0005524">
    <property type="term" value="F:ATP binding"/>
    <property type="evidence" value="ECO:0007669"/>
    <property type="project" value="UniProtKB-KW"/>
</dbReference>
<dbReference type="Gene3D" id="3.40.190.10">
    <property type="entry name" value="Periplasmic binding protein-like II"/>
    <property type="match status" value="2"/>
</dbReference>
<keyword evidence="8 15" id="KW-0028">Amino-acid biosynthesis</keyword>
<dbReference type="GO" id="GO:0003879">
    <property type="term" value="F:ATP phosphoribosyltransferase activity"/>
    <property type="evidence" value="ECO:0007669"/>
    <property type="project" value="UniProtKB-UniRule"/>
</dbReference>
<evidence type="ECO:0000256" key="9">
    <source>
        <dbReference type="ARBA" id="ARBA00022676"/>
    </source>
</evidence>
<dbReference type="PANTHER" id="PTHR21403:SF8">
    <property type="entry name" value="ATP PHOSPHORIBOSYLTRANSFERASE"/>
    <property type="match status" value="1"/>
</dbReference>
<comment type="function">
    <text evidence="14 15">Catalyzes the condensation of ATP and 5-phosphoribose 1-diphosphate to form N'-(5'-phosphoribosyl)-ATP (PR-ATP). Has a crucial role in the pathway because the rate of histidine biosynthesis seems to be controlled primarily by regulation of HisG enzymatic activity.</text>
</comment>
<dbReference type="EC" id="2.4.2.17" evidence="5 15"/>
<evidence type="ECO:0000256" key="4">
    <source>
        <dbReference type="ARBA" id="ARBA00009489"/>
    </source>
</evidence>
<comment type="catalytic activity">
    <reaction evidence="1 15">
        <text>1-(5-phospho-beta-D-ribosyl)-ATP + diphosphate = 5-phospho-alpha-D-ribose 1-diphosphate + ATP</text>
        <dbReference type="Rhea" id="RHEA:18473"/>
        <dbReference type="ChEBI" id="CHEBI:30616"/>
        <dbReference type="ChEBI" id="CHEBI:33019"/>
        <dbReference type="ChEBI" id="CHEBI:58017"/>
        <dbReference type="ChEBI" id="CHEBI:73183"/>
        <dbReference type="EC" id="2.4.2.17"/>
    </reaction>
</comment>
<dbReference type="NCBIfam" id="TIGR00070">
    <property type="entry name" value="hisG"/>
    <property type="match status" value="1"/>
</dbReference>
<comment type="subunit">
    <text evidence="15">Heteromultimer composed of HisG and HisZ subunits.</text>
</comment>
<evidence type="ECO:0000256" key="5">
    <source>
        <dbReference type="ARBA" id="ARBA00011946"/>
    </source>
</evidence>
<comment type="caution">
    <text evidence="17">The sequence shown here is derived from an EMBL/GenBank/DDBJ whole genome shotgun (WGS) entry which is preliminary data.</text>
</comment>
<keyword evidence="7 15" id="KW-0963">Cytoplasm</keyword>
<organism evidence="17 18">
    <name type="scientific">Termititenax aidoneus</name>
    <dbReference type="NCBI Taxonomy" id="2218524"/>
    <lineage>
        <taxon>Bacteria</taxon>
        <taxon>Bacillati</taxon>
        <taxon>Candidatus Margulisiibacteriota</taxon>
        <taxon>Candidatus Termititenacia</taxon>
        <taxon>Candidatus Termititenacales</taxon>
        <taxon>Candidatus Termititenacaceae</taxon>
        <taxon>Candidatus Termititenax</taxon>
    </lineage>
</organism>
<name>A0A388TAM8_TERA1</name>
<evidence type="ECO:0000256" key="14">
    <source>
        <dbReference type="ARBA" id="ARBA00024861"/>
    </source>
</evidence>
<evidence type="ECO:0000256" key="15">
    <source>
        <dbReference type="HAMAP-Rule" id="MF_01018"/>
    </source>
</evidence>
<evidence type="ECO:0000256" key="12">
    <source>
        <dbReference type="ARBA" id="ARBA00022840"/>
    </source>
</evidence>
<comment type="domain">
    <text evidence="15">Lacks the C-terminal regulatory region which is replaced by HisZ.</text>
</comment>
<dbReference type="AlphaFoldDB" id="A0A388TAM8"/>
<evidence type="ECO:0000256" key="3">
    <source>
        <dbReference type="ARBA" id="ARBA00004667"/>
    </source>
</evidence>
<evidence type="ECO:0000313" key="17">
    <source>
        <dbReference type="EMBL" id="GBR73796.1"/>
    </source>
</evidence>
<dbReference type="HAMAP" id="MF_01018">
    <property type="entry name" value="HisG_Short"/>
    <property type="match status" value="1"/>
</dbReference>
<dbReference type="EMBL" id="BGZN01000020">
    <property type="protein sequence ID" value="GBR73796.1"/>
    <property type="molecule type" value="Genomic_DNA"/>
</dbReference>
<accession>A0A388TAM8</accession>
<evidence type="ECO:0000256" key="1">
    <source>
        <dbReference type="ARBA" id="ARBA00000915"/>
    </source>
</evidence>
<evidence type="ECO:0000256" key="11">
    <source>
        <dbReference type="ARBA" id="ARBA00022741"/>
    </source>
</evidence>
<sequence>MLTIALSKGYLLPEALKVFRKVGLRVPEAGEILRKLEFTDADRKCRFLIVRPADVPVYVEYGAADLGVAGKDVLMEGRHKITELLDLKFGYCRLVVAALKGAYRKDTLRAGLRVATKFLNSAAEYFQGKLDIDVELIKLYGSVELAPLDGLSDVIVDLVATGKTLQENGLEVVDEIYTSTARLIANRVKAKSRYREILTLAQRIKKTV</sequence>
<evidence type="ECO:0000259" key="16">
    <source>
        <dbReference type="Pfam" id="PF01634"/>
    </source>
</evidence>
<evidence type="ECO:0000256" key="6">
    <source>
        <dbReference type="ARBA" id="ARBA00020998"/>
    </source>
</evidence>
<protein>
    <recommendedName>
        <fullName evidence="6 15">ATP phosphoribosyltransferase</fullName>
        <shortName evidence="15">ATP-PRT</shortName>
        <shortName evidence="15">ATP-PRTase</shortName>
        <ecNumber evidence="5 15">2.4.2.17</ecNumber>
    </recommendedName>
</protein>
<keyword evidence="13 15" id="KW-0368">Histidine biosynthesis</keyword>
<dbReference type="PANTHER" id="PTHR21403">
    <property type="entry name" value="ATP PHOSPHORIBOSYLTRANSFERASE ATP-PRTASE"/>
    <property type="match status" value="1"/>
</dbReference>
<evidence type="ECO:0000256" key="10">
    <source>
        <dbReference type="ARBA" id="ARBA00022679"/>
    </source>
</evidence>
<gene>
    <name evidence="15" type="primary">hisG</name>
    <name evidence="17" type="ORF">NO1_1087</name>
</gene>
<evidence type="ECO:0000256" key="8">
    <source>
        <dbReference type="ARBA" id="ARBA00022605"/>
    </source>
</evidence>
<keyword evidence="9 15" id="KW-0328">Glycosyltransferase</keyword>
<dbReference type="InterPro" id="IPR001348">
    <property type="entry name" value="ATP_PRibTrfase_HisG"/>
</dbReference>
<dbReference type="Proteomes" id="UP000269352">
    <property type="component" value="Unassembled WGS sequence"/>
</dbReference>